<dbReference type="Proteomes" id="UP000571950">
    <property type="component" value="Unassembled WGS sequence"/>
</dbReference>
<keyword evidence="2" id="KW-1185">Reference proteome</keyword>
<accession>A0A7W6BMU3</accession>
<dbReference type="InterPro" id="IPR013783">
    <property type="entry name" value="Ig-like_fold"/>
</dbReference>
<reference evidence="1 2" key="1">
    <citation type="submission" date="2020-08" db="EMBL/GenBank/DDBJ databases">
        <title>Genomic Encyclopedia of Type Strains, Phase IV (KMG-IV): sequencing the most valuable type-strain genomes for metagenomic binning, comparative biology and taxonomic classification.</title>
        <authorList>
            <person name="Goeker M."/>
        </authorList>
    </citation>
    <scope>NUCLEOTIDE SEQUENCE [LARGE SCALE GENOMIC DNA]</scope>
    <source>
        <strain evidence="1 2">DSM 26189</strain>
    </source>
</reference>
<evidence type="ECO:0000313" key="1">
    <source>
        <dbReference type="EMBL" id="MBB3927816.1"/>
    </source>
</evidence>
<sequence length="714" mass="75706">MGKTLTNIALIGAAIAVNVVPGVGQAISGAIVGLGGGTFAALGVAQTVVGALQVGLTIAGIQAATGIIMGSPSLPKPDTTSTALKTSRPPRVSGYGISRLYGAYILFETATDGTAVDVYAIHDGQLTEIVRWYLADDAVTLAGNIVQAGVDGRYGSGKLRLYWTTGLTPGSPFSAVTAKLPGIWTANHRGDGVVLAALLSTPVKSEDFLDIYPNGVPVASMVAKWQKCPDLWAADPTDESQWTWTENCIRHLAHYLLVREGADYATKIAPTLAYWRAAQDVCDEDIALKAGGTEKRWRSCLSHTHTQKHGDIKAAMLATCDGWMAPRADGALVVYAGKYYAPTVSIGSDEIVAYEWNGVGVDDDEAVNYITCSYVSADHDYNTVECDPWTDEDDISRRGQELTESLDPQVPSWGQVRRLAKRRMQRANALYRGTVTTNVAGRKVRGQRYINLHIEEAGSVFYSGPAEITAITRNMQTGGVTFSWVAASPNIDAWNPATEEGSPAASGDRVAPQPLTAPAITSATPELSADGVTAQIRMIVSGPDREDLTWFLRWKLSSETIWNEAQNGDVDPGASVELLSTLVPTNSSIDVAVSYQVGDGRVSPWSATETVSTSTATLAPLPPTDFSAIGGAGEANLSWRNPSATFAFIRVYRGPTADFGDASLISGDIVGGLGEVMSLDDTGLSASTYYYFLRSFNASAIPSSVVGPQSAVVT</sequence>
<proteinExistence type="predicted"/>
<dbReference type="AlphaFoldDB" id="A0A7W6BMU3"/>
<protein>
    <recommendedName>
        <fullName evidence="3">Tip attachment protein J domain-containing protein</fullName>
    </recommendedName>
</protein>
<dbReference type="Gene3D" id="2.60.40.10">
    <property type="entry name" value="Immunoglobulins"/>
    <property type="match status" value="1"/>
</dbReference>
<evidence type="ECO:0000313" key="2">
    <source>
        <dbReference type="Proteomes" id="UP000571950"/>
    </source>
</evidence>
<evidence type="ECO:0008006" key="3">
    <source>
        <dbReference type="Google" id="ProtNLM"/>
    </source>
</evidence>
<dbReference type="EMBL" id="JACIDT010000015">
    <property type="protein sequence ID" value="MBB3927816.1"/>
    <property type="molecule type" value="Genomic_DNA"/>
</dbReference>
<gene>
    <name evidence="1" type="ORF">GGR43_003553</name>
</gene>
<name>A0A7W6BMU3_9SPHN</name>
<organism evidence="1 2">
    <name type="scientific">Sphingobium jiangsuense</name>
    <dbReference type="NCBI Taxonomy" id="870476"/>
    <lineage>
        <taxon>Bacteria</taxon>
        <taxon>Pseudomonadati</taxon>
        <taxon>Pseudomonadota</taxon>
        <taxon>Alphaproteobacteria</taxon>
        <taxon>Sphingomonadales</taxon>
        <taxon>Sphingomonadaceae</taxon>
        <taxon>Sphingobium</taxon>
    </lineage>
</organism>
<dbReference type="RefSeq" id="WP_188073279.1">
    <property type="nucleotide sequence ID" value="NZ_BSPS01000134.1"/>
</dbReference>
<comment type="caution">
    <text evidence="1">The sequence shown here is derived from an EMBL/GenBank/DDBJ whole genome shotgun (WGS) entry which is preliminary data.</text>
</comment>